<feature type="transmembrane region" description="Helical" evidence="9">
    <location>
        <begin position="190"/>
        <end position="213"/>
    </location>
</feature>
<dbReference type="PANTHER" id="PTHR23502">
    <property type="entry name" value="MAJOR FACILITATOR SUPERFAMILY"/>
    <property type="match status" value="1"/>
</dbReference>
<comment type="similarity">
    <text evidence="7">Belongs to the major facilitator superfamily. DHA1 family. Polyamines/proton antiporter (TC 2.A.1.2.16) subfamily.</text>
</comment>
<dbReference type="InterPro" id="IPR036259">
    <property type="entry name" value="MFS_trans_sf"/>
</dbReference>
<keyword evidence="6 9" id="KW-0472">Membrane</keyword>
<feature type="transmembrane region" description="Helical" evidence="9">
    <location>
        <begin position="408"/>
        <end position="429"/>
    </location>
</feature>
<dbReference type="SUPFAM" id="SSF103473">
    <property type="entry name" value="MFS general substrate transporter"/>
    <property type="match status" value="1"/>
</dbReference>
<keyword evidence="3" id="KW-1003">Cell membrane</keyword>
<dbReference type="PROSITE" id="PS50850">
    <property type="entry name" value="MFS"/>
    <property type="match status" value="1"/>
</dbReference>
<reference evidence="11" key="2">
    <citation type="journal article" date="2023" name="IMA Fungus">
        <title>Comparative genomic study of the Penicillium genus elucidates a diverse pangenome and 15 lateral gene transfer events.</title>
        <authorList>
            <person name="Petersen C."/>
            <person name="Sorensen T."/>
            <person name="Nielsen M.R."/>
            <person name="Sondergaard T.E."/>
            <person name="Sorensen J.L."/>
            <person name="Fitzpatrick D.A."/>
            <person name="Frisvad J.C."/>
            <person name="Nielsen K.L."/>
        </authorList>
    </citation>
    <scope>NUCLEOTIDE SEQUENCE</scope>
    <source>
        <strain evidence="11">IBT 35673</strain>
    </source>
</reference>
<evidence type="ECO:0000259" key="10">
    <source>
        <dbReference type="PROSITE" id="PS50850"/>
    </source>
</evidence>
<dbReference type="AlphaFoldDB" id="A0A9W9UE25"/>
<dbReference type="Pfam" id="PF07690">
    <property type="entry name" value="MFS_1"/>
    <property type="match status" value="1"/>
</dbReference>
<feature type="transmembrane region" description="Helical" evidence="9">
    <location>
        <begin position="304"/>
        <end position="323"/>
    </location>
</feature>
<dbReference type="PANTHER" id="PTHR23502:SF186">
    <property type="entry name" value="MAJOR FACILITATOR SUPERFAMILY (MFS) PROFILE DOMAIN-CONTAINING PROTEIN"/>
    <property type="match status" value="1"/>
</dbReference>
<evidence type="ECO:0000256" key="1">
    <source>
        <dbReference type="ARBA" id="ARBA00004651"/>
    </source>
</evidence>
<dbReference type="GO" id="GO:0022857">
    <property type="term" value="F:transmembrane transporter activity"/>
    <property type="evidence" value="ECO:0007669"/>
    <property type="project" value="InterPro"/>
</dbReference>
<evidence type="ECO:0000313" key="12">
    <source>
        <dbReference type="Proteomes" id="UP001147695"/>
    </source>
</evidence>
<feature type="transmembrane region" description="Helical" evidence="9">
    <location>
        <begin position="382"/>
        <end position="402"/>
    </location>
</feature>
<feature type="compositionally biased region" description="Basic and acidic residues" evidence="8">
    <location>
        <begin position="526"/>
        <end position="542"/>
    </location>
</feature>
<dbReference type="CDD" id="cd17323">
    <property type="entry name" value="MFS_Tpo1_MDR_like"/>
    <property type="match status" value="1"/>
</dbReference>
<reference evidence="11" key="1">
    <citation type="submission" date="2022-12" db="EMBL/GenBank/DDBJ databases">
        <authorList>
            <person name="Petersen C."/>
        </authorList>
    </citation>
    <scope>NUCLEOTIDE SEQUENCE</scope>
    <source>
        <strain evidence="11">IBT 35673</strain>
    </source>
</reference>
<feature type="transmembrane region" description="Helical" evidence="9">
    <location>
        <begin position="133"/>
        <end position="152"/>
    </location>
</feature>
<feature type="transmembrane region" description="Helical" evidence="9">
    <location>
        <begin position="65"/>
        <end position="87"/>
    </location>
</feature>
<accession>A0A9W9UE25</accession>
<comment type="caution">
    <text evidence="11">The sequence shown here is derived from an EMBL/GenBank/DDBJ whole genome shotgun (WGS) entry which is preliminary data.</text>
</comment>
<evidence type="ECO:0000256" key="8">
    <source>
        <dbReference type="SAM" id="MobiDB-lite"/>
    </source>
</evidence>
<keyword evidence="5 9" id="KW-1133">Transmembrane helix</keyword>
<feature type="transmembrane region" description="Helical" evidence="9">
    <location>
        <begin position="343"/>
        <end position="361"/>
    </location>
</feature>
<feature type="transmembrane region" description="Helical" evidence="9">
    <location>
        <begin position="441"/>
        <end position="461"/>
    </location>
</feature>
<name>A0A9W9UE25_PENBR</name>
<evidence type="ECO:0000256" key="9">
    <source>
        <dbReference type="SAM" id="Phobius"/>
    </source>
</evidence>
<dbReference type="GO" id="GO:0005886">
    <property type="term" value="C:plasma membrane"/>
    <property type="evidence" value="ECO:0007669"/>
    <property type="project" value="UniProtKB-SubCell"/>
</dbReference>
<proteinExistence type="inferred from homology"/>
<evidence type="ECO:0000256" key="3">
    <source>
        <dbReference type="ARBA" id="ARBA00022475"/>
    </source>
</evidence>
<dbReference type="Gene3D" id="1.20.1250.20">
    <property type="entry name" value="MFS general substrate transporter like domains"/>
    <property type="match status" value="1"/>
</dbReference>
<dbReference type="InterPro" id="IPR020846">
    <property type="entry name" value="MFS_dom"/>
</dbReference>
<evidence type="ECO:0000313" key="11">
    <source>
        <dbReference type="EMBL" id="KAJ5337567.1"/>
    </source>
</evidence>
<evidence type="ECO:0000256" key="4">
    <source>
        <dbReference type="ARBA" id="ARBA00022692"/>
    </source>
</evidence>
<feature type="transmembrane region" description="Helical" evidence="9">
    <location>
        <begin position="225"/>
        <end position="247"/>
    </location>
</feature>
<organism evidence="11 12">
    <name type="scientific">Penicillium brevicompactum</name>
    <dbReference type="NCBI Taxonomy" id="5074"/>
    <lineage>
        <taxon>Eukaryota</taxon>
        <taxon>Fungi</taxon>
        <taxon>Dikarya</taxon>
        <taxon>Ascomycota</taxon>
        <taxon>Pezizomycotina</taxon>
        <taxon>Eurotiomycetes</taxon>
        <taxon>Eurotiomycetidae</taxon>
        <taxon>Eurotiales</taxon>
        <taxon>Aspergillaceae</taxon>
        <taxon>Penicillium</taxon>
    </lineage>
</organism>
<dbReference type="FunFam" id="1.20.1250.20:FF:000266">
    <property type="entry name" value="MFS multidrug transporter, putative"/>
    <property type="match status" value="1"/>
</dbReference>
<feature type="domain" description="Major facilitator superfamily (MFS) profile" evidence="10">
    <location>
        <begin position="67"/>
        <end position="505"/>
    </location>
</feature>
<protein>
    <recommendedName>
        <fullName evidence="10">Major facilitator superfamily (MFS) profile domain-containing protein</fullName>
    </recommendedName>
</protein>
<evidence type="ECO:0000256" key="7">
    <source>
        <dbReference type="ARBA" id="ARBA00038459"/>
    </source>
</evidence>
<evidence type="ECO:0000256" key="6">
    <source>
        <dbReference type="ARBA" id="ARBA00023136"/>
    </source>
</evidence>
<keyword evidence="4 9" id="KW-0812">Transmembrane</keyword>
<feature type="region of interest" description="Disordered" evidence="8">
    <location>
        <begin position="526"/>
        <end position="554"/>
    </location>
</feature>
<evidence type="ECO:0000256" key="2">
    <source>
        <dbReference type="ARBA" id="ARBA00022448"/>
    </source>
</evidence>
<feature type="transmembrane region" description="Helical" evidence="9">
    <location>
        <begin position="473"/>
        <end position="498"/>
    </location>
</feature>
<comment type="subcellular location">
    <subcellularLocation>
        <location evidence="1">Cell membrane</location>
        <topology evidence="1">Multi-pass membrane protein</topology>
    </subcellularLocation>
</comment>
<dbReference type="InterPro" id="IPR011701">
    <property type="entry name" value="MFS"/>
</dbReference>
<sequence>MATDFEASRPKRIPYWRILTDQGVVTPEIIQYPYVGSGTEEDPFVVEWIPHDPRNPMSFDTRLKWTYTIIVAFATFAVSMASSAYAGSISEVIKEFDVSEEVATLGVSLFVLGFAVGPLLWAPLCELIGRQTVFLVTFLSLSAFCAGAIGSQNVWTLIILRFFAGSFGSSPLTNAGGVIADIFTADQRGLATSLFAGAPFLGPTLGPVIGGFLGEYGTADHFLGWRWVQVFLAVFTGLIWIVQGLMIPETYAPLLLAKRAGRLSALTGHVYRSKVEIDRGRVSARDAFTAALSRPWILLFSEPIVLLLSLYMAIVYGTLYMLFDAFPIVFQNIRGWSEGVGSLPFLAVMIGMMTAVGLNMYDNKRYVRIHKAHGGFAPPEARLPPTMWGGLAIPVGLFWFAWTNSESIPWIVSVLATAPFGFGMVLVFLGIMNYLIDSYTIYAASVLAANSIIRSCFGAAFPLFTTYMYENLGIHWASCIPAFLSLACAPFPFIFYHYGPVIRRRCKYAAEADSFMRTLAQKAKVQEAGDERFPEPKAEGSPRHANAPEEITPADDSLSMLSRSSLERTQTAYDANPYDVDHVNTHNSAITRRSHPTKARRSWFSDLWRK</sequence>
<dbReference type="EMBL" id="JAPZBQ010000003">
    <property type="protein sequence ID" value="KAJ5337567.1"/>
    <property type="molecule type" value="Genomic_DNA"/>
</dbReference>
<feature type="transmembrane region" description="Helical" evidence="9">
    <location>
        <begin position="158"/>
        <end position="183"/>
    </location>
</feature>
<keyword evidence="2" id="KW-0813">Transport</keyword>
<gene>
    <name evidence="11" type="ORF">N7452_004295</name>
</gene>
<evidence type="ECO:0000256" key="5">
    <source>
        <dbReference type="ARBA" id="ARBA00022989"/>
    </source>
</evidence>
<feature type="transmembrane region" description="Helical" evidence="9">
    <location>
        <begin position="102"/>
        <end position="121"/>
    </location>
</feature>
<dbReference type="Proteomes" id="UP001147695">
    <property type="component" value="Unassembled WGS sequence"/>
</dbReference>